<sequence length="198" mass="22609">MLITTFESNFTIAYIFFEDLFDLAKKIKPSIIFFDETDAFGLSRTSGDDISSRRILTEILVHIVGATNRIQDVDEALKRRFDLRIEVPLPDQCTRTMIVRLYMSQTYAELSEADYRRISDETEGYSGSDLKSVCRIAAMQPVKEFMRSLDIKMLDTVDVTKLKRQIRSCSIADFQNALTLYLPHGSTGNTPQQRSGLL</sequence>
<name>A0ACC2ANL4_DIPCM</name>
<accession>A0ACC2ANL4</accession>
<dbReference type="EMBL" id="CM055111">
    <property type="protein sequence ID" value="KAJ7519134.1"/>
    <property type="molecule type" value="Genomic_DNA"/>
</dbReference>
<gene>
    <name evidence="1" type="ORF">O6H91_20G024500</name>
</gene>
<dbReference type="Proteomes" id="UP001162992">
    <property type="component" value="Chromosome 20"/>
</dbReference>
<evidence type="ECO:0000313" key="2">
    <source>
        <dbReference type="Proteomes" id="UP001162992"/>
    </source>
</evidence>
<keyword evidence="2" id="KW-1185">Reference proteome</keyword>
<comment type="caution">
    <text evidence="1">The sequence shown here is derived from an EMBL/GenBank/DDBJ whole genome shotgun (WGS) entry which is preliminary data.</text>
</comment>
<protein>
    <submittedName>
        <fullName evidence="1">Uncharacterized protein</fullName>
    </submittedName>
</protein>
<evidence type="ECO:0000313" key="1">
    <source>
        <dbReference type="EMBL" id="KAJ7519134.1"/>
    </source>
</evidence>
<proteinExistence type="predicted"/>
<reference evidence="2" key="1">
    <citation type="journal article" date="2024" name="Proc. Natl. Acad. Sci. U.S.A.">
        <title>Extraordinary preservation of gene collinearity over three hundred million years revealed in homosporous lycophytes.</title>
        <authorList>
            <person name="Li C."/>
            <person name="Wickell D."/>
            <person name="Kuo L.Y."/>
            <person name="Chen X."/>
            <person name="Nie B."/>
            <person name="Liao X."/>
            <person name="Peng D."/>
            <person name="Ji J."/>
            <person name="Jenkins J."/>
            <person name="Williams M."/>
            <person name="Shu S."/>
            <person name="Plott C."/>
            <person name="Barry K."/>
            <person name="Rajasekar S."/>
            <person name="Grimwood J."/>
            <person name="Han X."/>
            <person name="Sun S."/>
            <person name="Hou Z."/>
            <person name="He W."/>
            <person name="Dai G."/>
            <person name="Sun C."/>
            <person name="Schmutz J."/>
            <person name="Leebens-Mack J.H."/>
            <person name="Li F.W."/>
            <person name="Wang L."/>
        </authorList>
    </citation>
    <scope>NUCLEOTIDE SEQUENCE [LARGE SCALE GENOMIC DNA]</scope>
    <source>
        <strain evidence="2">cv. PW_Plant_1</strain>
    </source>
</reference>
<organism evidence="1 2">
    <name type="scientific">Diphasiastrum complanatum</name>
    <name type="common">Issler's clubmoss</name>
    <name type="synonym">Lycopodium complanatum</name>
    <dbReference type="NCBI Taxonomy" id="34168"/>
    <lineage>
        <taxon>Eukaryota</taxon>
        <taxon>Viridiplantae</taxon>
        <taxon>Streptophyta</taxon>
        <taxon>Embryophyta</taxon>
        <taxon>Tracheophyta</taxon>
        <taxon>Lycopodiopsida</taxon>
        <taxon>Lycopodiales</taxon>
        <taxon>Lycopodiaceae</taxon>
        <taxon>Lycopodioideae</taxon>
        <taxon>Diphasiastrum</taxon>
    </lineage>
</organism>